<name>A0ACC0B4K1_CATRO</name>
<comment type="caution">
    <text evidence="1">The sequence shown here is derived from an EMBL/GenBank/DDBJ whole genome shotgun (WGS) entry which is preliminary data.</text>
</comment>
<sequence length="491" mass="55758">MKDLPAATESDPATDAVTTETGDGAEQRRTSLSHVEAPVAENGEQRSTMVPQGPEKPETKKRKGEQQLRCIAAKKAEKTESRVKKKRKKQRLRSERVIRRGENEKLYSGLKSQQAGLTNLTDMNSVQFSAVTVVYNAYLDGLIKRRNASKALEIFQRMERDRSKQILHGLEVVQRVRSKRCKPIICTYTAMINAFARDGLREKAEEIFEMLQEAGYEPDVYAYNALMEAYSEGENKKKKKDFKLLHGTEECLTCYISDYLLPLVKLEEVSPYKRKPPGQGTLGLFRFPHGAAKIFSLMNHMGCEPDRASYNIMVDAYGRAGLHEDAEAAFEEMMRLGIKPTMKSYMLLISAFSRTSNIQKCQFEKMEQVLEAMENGLYKADISTYNIFINAYGRGGFFEKMEEVFFSLAAKNMKPDVVTWTCRLGAYSRKNLYKKCLEIFEEMIDSGCHADGGTAKVLLNSFSNDDQIEQITTVVRTMHKTVRSSSVLLPW</sequence>
<organism evidence="1 2">
    <name type="scientific">Catharanthus roseus</name>
    <name type="common">Madagascar periwinkle</name>
    <name type="synonym">Vinca rosea</name>
    <dbReference type="NCBI Taxonomy" id="4058"/>
    <lineage>
        <taxon>Eukaryota</taxon>
        <taxon>Viridiplantae</taxon>
        <taxon>Streptophyta</taxon>
        <taxon>Embryophyta</taxon>
        <taxon>Tracheophyta</taxon>
        <taxon>Spermatophyta</taxon>
        <taxon>Magnoliopsida</taxon>
        <taxon>eudicotyledons</taxon>
        <taxon>Gunneridae</taxon>
        <taxon>Pentapetalae</taxon>
        <taxon>asterids</taxon>
        <taxon>lamiids</taxon>
        <taxon>Gentianales</taxon>
        <taxon>Apocynaceae</taxon>
        <taxon>Rauvolfioideae</taxon>
        <taxon>Vinceae</taxon>
        <taxon>Catharanthinae</taxon>
        <taxon>Catharanthus</taxon>
    </lineage>
</organism>
<proteinExistence type="predicted"/>
<dbReference type="Proteomes" id="UP001060085">
    <property type="component" value="Linkage Group LG04"/>
</dbReference>
<evidence type="ECO:0000313" key="1">
    <source>
        <dbReference type="EMBL" id="KAI5667591.1"/>
    </source>
</evidence>
<protein>
    <submittedName>
        <fullName evidence="1">Uncharacterized protein</fullName>
    </submittedName>
</protein>
<accession>A0ACC0B4K1</accession>
<gene>
    <name evidence="1" type="ORF">M9H77_17444</name>
</gene>
<dbReference type="EMBL" id="CM044704">
    <property type="protein sequence ID" value="KAI5667591.1"/>
    <property type="molecule type" value="Genomic_DNA"/>
</dbReference>
<reference evidence="2" key="1">
    <citation type="journal article" date="2023" name="Nat. Plants">
        <title>Single-cell RNA sequencing provides a high-resolution roadmap for understanding the multicellular compartmentation of specialized metabolism.</title>
        <authorList>
            <person name="Sun S."/>
            <person name="Shen X."/>
            <person name="Li Y."/>
            <person name="Li Y."/>
            <person name="Wang S."/>
            <person name="Li R."/>
            <person name="Zhang H."/>
            <person name="Shen G."/>
            <person name="Guo B."/>
            <person name="Wei J."/>
            <person name="Xu J."/>
            <person name="St-Pierre B."/>
            <person name="Chen S."/>
            <person name="Sun C."/>
        </authorList>
    </citation>
    <scope>NUCLEOTIDE SEQUENCE [LARGE SCALE GENOMIC DNA]</scope>
</reference>
<evidence type="ECO:0000313" key="2">
    <source>
        <dbReference type="Proteomes" id="UP001060085"/>
    </source>
</evidence>
<keyword evidence="2" id="KW-1185">Reference proteome</keyword>